<dbReference type="SUPFAM" id="SSF53474">
    <property type="entry name" value="alpha/beta-Hydrolases"/>
    <property type="match status" value="1"/>
</dbReference>
<feature type="domain" description="Peptidase S9A N-terminal" evidence="1">
    <location>
        <begin position="80"/>
        <end position="347"/>
    </location>
</feature>
<dbReference type="InterPro" id="IPR029058">
    <property type="entry name" value="AB_hydrolase_fold"/>
</dbReference>
<name>A0A382DC63_9ZZZZ</name>
<dbReference type="PROSITE" id="PS51257">
    <property type="entry name" value="PROKAR_LIPOPROTEIN"/>
    <property type="match status" value="1"/>
</dbReference>
<dbReference type="GO" id="GO:0004252">
    <property type="term" value="F:serine-type endopeptidase activity"/>
    <property type="evidence" value="ECO:0007669"/>
    <property type="project" value="InterPro"/>
</dbReference>
<proteinExistence type="predicted"/>
<dbReference type="AlphaFoldDB" id="A0A382DC63"/>
<dbReference type="PANTHER" id="PTHR36842">
    <property type="entry name" value="PROTEIN TOLB HOMOLOG"/>
    <property type="match status" value="1"/>
</dbReference>
<dbReference type="Gene3D" id="2.120.10.30">
    <property type="entry name" value="TolB, C-terminal domain"/>
    <property type="match status" value="1"/>
</dbReference>
<organism evidence="2">
    <name type="scientific">marine metagenome</name>
    <dbReference type="NCBI Taxonomy" id="408172"/>
    <lineage>
        <taxon>unclassified sequences</taxon>
        <taxon>metagenomes</taxon>
        <taxon>ecological metagenomes</taxon>
    </lineage>
</organism>
<feature type="non-terminal residue" evidence="2">
    <location>
        <position position="454"/>
    </location>
</feature>
<accession>A0A382DC63</accession>
<reference evidence="2" key="1">
    <citation type="submission" date="2018-05" db="EMBL/GenBank/DDBJ databases">
        <authorList>
            <person name="Lanie J.A."/>
            <person name="Ng W.-L."/>
            <person name="Kazmierczak K.M."/>
            <person name="Andrzejewski T.M."/>
            <person name="Davidsen T.M."/>
            <person name="Wayne K.J."/>
            <person name="Tettelin H."/>
            <person name="Glass J.I."/>
            <person name="Rusch D."/>
            <person name="Podicherti R."/>
            <person name="Tsui H.-C.T."/>
            <person name="Winkler M.E."/>
        </authorList>
    </citation>
    <scope>NUCLEOTIDE SEQUENCE</scope>
</reference>
<gene>
    <name evidence="2" type="ORF">METZ01_LOCUS188613</name>
</gene>
<sequence>MKISHMIGAALFFLFFIGCEKQHTEYSIEEFMNTLSVRGSSFSNDERSILFSSDKTGIFNAYVVDIQSGQISQLTNSDTNSIFTISFFPNDDRILYRSDQGGNELYHIFVRNTDGSVRDLTQGIRERAMFYGWAHDEKSFYYGSNKRDPRYMDVYEMDINTFNQKLIFKNNDGYSFGSVSNDERFLSLEKTHTRYDSDIYLYHIGTGELQHISSHDGDVNHEPLDFTVDSKGLHYLTDLNSEFKYLKRFDIGSGETTIVHKEDWDIWYSNFSYSGRYRVDGINADSQTKIRITDTEDERVLRLPRLPAGDISSVNISKSEKKITFYHSGARSPSDLYVMDLGTKNYQRLTSSRNPDIDPEFLADAKIIRYRSFDGMKIPAVYYRPHQASANNRVPALIWVHGGPGGQSRVGYRALTQYIVNHGYAVLAVNNRGSSGYGKTFQSLDDQAHGEGDL</sequence>
<dbReference type="Pfam" id="PF02897">
    <property type="entry name" value="Peptidase_S9_N"/>
    <property type="match status" value="1"/>
</dbReference>
<dbReference type="InterPro" id="IPR023302">
    <property type="entry name" value="Pept_S9A_N"/>
</dbReference>
<evidence type="ECO:0000259" key="1">
    <source>
        <dbReference type="Pfam" id="PF02897"/>
    </source>
</evidence>
<dbReference type="PANTHER" id="PTHR36842:SF1">
    <property type="entry name" value="PROTEIN TOLB"/>
    <property type="match status" value="1"/>
</dbReference>
<dbReference type="Gene3D" id="3.40.50.1820">
    <property type="entry name" value="alpha/beta hydrolase"/>
    <property type="match status" value="1"/>
</dbReference>
<protein>
    <recommendedName>
        <fullName evidence="1">Peptidase S9A N-terminal domain-containing protein</fullName>
    </recommendedName>
</protein>
<dbReference type="SUPFAM" id="SSF82171">
    <property type="entry name" value="DPP6 N-terminal domain-like"/>
    <property type="match status" value="1"/>
</dbReference>
<dbReference type="EMBL" id="UINC01038564">
    <property type="protein sequence ID" value="SVB35759.1"/>
    <property type="molecule type" value="Genomic_DNA"/>
</dbReference>
<dbReference type="InterPro" id="IPR011042">
    <property type="entry name" value="6-blade_b-propeller_TolB-like"/>
</dbReference>
<evidence type="ECO:0000313" key="2">
    <source>
        <dbReference type="EMBL" id="SVB35759.1"/>
    </source>
</evidence>